<evidence type="ECO:0000256" key="1">
    <source>
        <dbReference type="SAM" id="Phobius"/>
    </source>
</evidence>
<accession>A0A8A1L766</accession>
<keyword evidence="1" id="KW-1133">Transmembrane helix</keyword>
<gene>
    <name evidence="2" type="ORF">I7I53_10872</name>
</gene>
<name>A0A8A1L766_AJEC8</name>
<organism evidence="2 3">
    <name type="scientific">Ajellomyces capsulatus (strain H88)</name>
    <name type="common">Darling's disease fungus</name>
    <name type="synonym">Histoplasma capsulatum</name>
    <dbReference type="NCBI Taxonomy" id="544711"/>
    <lineage>
        <taxon>Eukaryota</taxon>
        <taxon>Fungi</taxon>
        <taxon>Dikarya</taxon>
        <taxon>Ascomycota</taxon>
        <taxon>Pezizomycotina</taxon>
        <taxon>Eurotiomycetes</taxon>
        <taxon>Eurotiomycetidae</taxon>
        <taxon>Onygenales</taxon>
        <taxon>Ajellomycetaceae</taxon>
        <taxon>Histoplasma</taxon>
    </lineage>
</organism>
<reference evidence="2" key="1">
    <citation type="submission" date="2021-01" db="EMBL/GenBank/DDBJ databases">
        <title>Chromosome-level genome assembly of a human fungal pathogen reveals clustering of transcriptionally co-regulated genes.</title>
        <authorList>
            <person name="Voorhies M."/>
            <person name="Cohen S."/>
            <person name="Shea T.P."/>
            <person name="Petrus S."/>
            <person name="Munoz J.F."/>
            <person name="Poplawski S."/>
            <person name="Goldman W.E."/>
            <person name="Michael T."/>
            <person name="Cuomo C.A."/>
            <person name="Sil A."/>
            <person name="Beyhan S."/>
        </authorList>
    </citation>
    <scope>NUCLEOTIDE SEQUENCE</scope>
    <source>
        <strain evidence="2">H88</strain>
    </source>
</reference>
<proteinExistence type="predicted"/>
<keyword evidence="1" id="KW-0812">Transmembrane</keyword>
<protein>
    <submittedName>
        <fullName evidence="2">Uncharacterized protein</fullName>
    </submittedName>
</protein>
<evidence type="ECO:0000313" key="3">
    <source>
        <dbReference type="Proteomes" id="UP000663419"/>
    </source>
</evidence>
<dbReference type="EMBL" id="CP069102">
    <property type="protein sequence ID" value="QSS50248.1"/>
    <property type="molecule type" value="Genomic_DNA"/>
</dbReference>
<dbReference type="Proteomes" id="UP000663419">
    <property type="component" value="Chromosome 1"/>
</dbReference>
<evidence type="ECO:0000313" key="2">
    <source>
        <dbReference type="EMBL" id="QSS50248.1"/>
    </source>
</evidence>
<keyword evidence="1" id="KW-0472">Membrane</keyword>
<sequence length="112" mass="12492">MARKLDVKEWSGCMDEFGGSFGNLTNSSCNSKRRATPHRHSALALTSSLLFWVFFCSSNFMCICVGALSLLSLSISWLSVHLNSPSITCHQYLYQECSLLISANMEYICSVH</sequence>
<dbReference type="AlphaFoldDB" id="A0A8A1L766"/>
<dbReference type="VEuPathDB" id="FungiDB:I7I53_10872"/>
<feature type="transmembrane region" description="Helical" evidence="1">
    <location>
        <begin position="42"/>
        <end position="75"/>
    </location>
</feature>